<dbReference type="AlphaFoldDB" id="A0A915IMF9"/>
<evidence type="ECO:0000313" key="13">
    <source>
        <dbReference type="Proteomes" id="UP000887565"/>
    </source>
</evidence>
<feature type="region of interest" description="Disordered" evidence="10">
    <location>
        <begin position="375"/>
        <end position="409"/>
    </location>
</feature>
<evidence type="ECO:0000313" key="14">
    <source>
        <dbReference type="WBParaSite" id="nRc.2.0.1.t15161-RA"/>
    </source>
</evidence>
<feature type="transmembrane region" description="Helical" evidence="11">
    <location>
        <begin position="86"/>
        <end position="108"/>
    </location>
</feature>
<dbReference type="InterPro" id="IPR017452">
    <property type="entry name" value="GPCR_Rhodpsn_7TM"/>
</dbReference>
<feature type="region of interest" description="Disordered" evidence="10">
    <location>
        <begin position="434"/>
        <end position="486"/>
    </location>
</feature>
<feature type="transmembrane region" description="Helical" evidence="11">
    <location>
        <begin position="272"/>
        <end position="294"/>
    </location>
</feature>
<keyword evidence="5 9" id="KW-0297">G-protein coupled receptor</keyword>
<evidence type="ECO:0000256" key="7">
    <source>
        <dbReference type="ARBA" id="ARBA00023170"/>
    </source>
</evidence>
<evidence type="ECO:0000256" key="1">
    <source>
        <dbReference type="ARBA" id="ARBA00004141"/>
    </source>
</evidence>
<keyword evidence="6 11" id="KW-0472">Membrane</keyword>
<dbReference type="InterPro" id="IPR000276">
    <property type="entry name" value="GPCR_Rhodpsn"/>
</dbReference>
<evidence type="ECO:0000256" key="5">
    <source>
        <dbReference type="ARBA" id="ARBA00023040"/>
    </source>
</evidence>
<dbReference type="PANTHER" id="PTHR24235:SF12">
    <property type="entry name" value="G-PROTEIN COUPLED RECEPTORS FAMILY 1 PROFILE DOMAIN-CONTAINING PROTEIN"/>
    <property type="match status" value="1"/>
</dbReference>
<evidence type="ECO:0000256" key="11">
    <source>
        <dbReference type="SAM" id="Phobius"/>
    </source>
</evidence>
<feature type="compositionally biased region" description="Polar residues" evidence="10">
    <location>
        <begin position="383"/>
        <end position="397"/>
    </location>
</feature>
<name>A0A915IMF9_ROMCU</name>
<protein>
    <submittedName>
        <fullName evidence="14">G-protein coupled receptors family 1 profile domain-containing protein</fullName>
    </submittedName>
</protein>
<dbReference type="Pfam" id="PF00001">
    <property type="entry name" value="7tm_1"/>
    <property type="match status" value="1"/>
</dbReference>
<dbReference type="OMA" id="CEEDWAN"/>
<dbReference type="SUPFAM" id="SSF81321">
    <property type="entry name" value="Family A G protein-coupled receptor-like"/>
    <property type="match status" value="1"/>
</dbReference>
<evidence type="ECO:0000256" key="10">
    <source>
        <dbReference type="SAM" id="MobiDB-lite"/>
    </source>
</evidence>
<dbReference type="WBParaSite" id="nRc.2.0.1.t15161-RA">
    <property type="protein sequence ID" value="nRc.2.0.1.t15161-RA"/>
    <property type="gene ID" value="nRc.2.0.1.g15161"/>
</dbReference>
<evidence type="ECO:0000256" key="9">
    <source>
        <dbReference type="RuleBase" id="RU000688"/>
    </source>
</evidence>
<keyword evidence="4 11" id="KW-1133">Transmembrane helix</keyword>
<keyword evidence="13" id="KW-1185">Reference proteome</keyword>
<feature type="domain" description="G-protein coupled receptors family 1 profile" evidence="12">
    <location>
        <begin position="65"/>
        <end position="323"/>
    </location>
</feature>
<evidence type="ECO:0000256" key="6">
    <source>
        <dbReference type="ARBA" id="ARBA00023136"/>
    </source>
</evidence>
<dbReference type="PANTHER" id="PTHR24235">
    <property type="entry name" value="NEUROPEPTIDE Y RECEPTOR"/>
    <property type="match status" value="1"/>
</dbReference>
<evidence type="ECO:0000259" key="12">
    <source>
        <dbReference type="PROSITE" id="PS50262"/>
    </source>
</evidence>
<dbReference type="PROSITE" id="PS00237">
    <property type="entry name" value="G_PROTEIN_RECEP_F1_1"/>
    <property type="match status" value="1"/>
</dbReference>
<dbReference type="GO" id="GO:0016020">
    <property type="term" value="C:membrane"/>
    <property type="evidence" value="ECO:0007669"/>
    <property type="project" value="UniProtKB-SubCell"/>
</dbReference>
<comment type="similarity">
    <text evidence="2 9">Belongs to the G-protein coupled receptor 1 family.</text>
</comment>
<dbReference type="PRINTS" id="PR01012">
    <property type="entry name" value="NRPEPTIDEYR"/>
</dbReference>
<feature type="transmembrane region" description="Helical" evidence="11">
    <location>
        <begin position="161"/>
        <end position="183"/>
    </location>
</feature>
<dbReference type="PRINTS" id="PR00237">
    <property type="entry name" value="GPCRRHODOPSN"/>
</dbReference>
<accession>A0A915IMF9</accession>
<dbReference type="CDD" id="cd15203">
    <property type="entry name" value="7tmA_NPYR-like"/>
    <property type="match status" value="1"/>
</dbReference>
<feature type="region of interest" description="Disordered" evidence="10">
    <location>
        <begin position="514"/>
        <end position="539"/>
    </location>
</feature>
<evidence type="ECO:0000256" key="2">
    <source>
        <dbReference type="ARBA" id="ARBA00010663"/>
    </source>
</evidence>
<dbReference type="Proteomes" id="UP000887565">
    <property type="component" value="Unplaced"/>
</dbReference>
<feature type="transmembrane region" description="Helical" evidence="11">
    <location>
        <begin position="128"/>
        <end position="149"/>
    </location>
</feature>
<keyword evidence="3 9" id="KW-0812">Transmembrane</keyword>
<feature type="transmembrane region" description="Helical" evidence="11">
    <location>
        <begin position="50"/>
        <end position="74"/>
    </location>
</feature>
<dbReference type="GO" id="GO:0004983">
    <property type="term" value="F:neuropeptide Y receptor activity"/>
    <property type="evidence" value="ECO:0007669"/>
    <property type="project" value="InterPro"/>
</dbReference>
<keyword evidence="8 9" id="KW-0807">Transducer</keyword>
<feature type="transmembrane region" description="Helical" evidence="11">
    <location>
        <begin position="300"/>
        <end position="326"/>
    </location>
</feature>
<dbReference type="SMART" id="SM01381">
    <property type="entry name" value="7TM_GPCR_Srsx"/>
    <property type="match status" value="1"/>
</dbReference>
<dbReference type="PROSITE" id="PS50262">
    <property type="entry name" value="G_PROTEIN_RECEP_F1_2"/>
    <property type="match status" value="1"/>
</dbReference>
<comment type="subcellular location">
    <subcellularLocation>
        <location evidence="1">Membrane</location>
        <topology evidence="1">Multi-pass membrane protein</topology>
    </subcellularLocation>
</comment>
<feature type="transmembrane region" description="Helical" evidence="11">
    <location>
        <begin position="214"/>
        <end position="235"/>
    </location>
</feature>
<keyword evidence="7 9" id="KW-0675">Receptor</keyword>
<dbReference type="InterPro" id="IPR000611">
    <property type="entry name" value="NPY_rcpt"/>
</dbReference>
<dbReference type="Gene3D" id="1.20.1070.10">
    <property type="entry name" value="Rhodopsin 7-helix transmembrane proteins"/>
    <property type="match status" value="1"/>
</dbReference>
<organism evidence="13 14">
    <name type="scientific">Romanomermis culicivorax</name>
    <name type="common">Nematode worm</name>
    <dbReference type="NCBI Taxonomy" id="13658"/>
    <lineage>
        <taxon>Eukaryota</taxon>
        <taxon>Metazoa</taxon>
        <taxon>Ecdysozoa</taxon>
        <taxon>Nematoda</taxon>
        <taxon>Enoplea</taxon>
        <taxon>Dorylaimia</taxon>
        <taxon>Mermithida</taxon>
        <taxon>Mermithoidea</taxon>
        <taxon>Mermithidae</taxon>
        <taxon>Romanomermis</taxon>
    </lineage>
</organism>
<evidence type="ECO:0000256" key="3">
    <source>
        <dbReference type="ARBA" id="ARBA00022692"/>
    </source>
</evidence>
<evidence type="ECO:0000256" key="4">
    <source>
        <dbReference type="ARBA" id="ARBA00022989"/>
    </source>
</evidence>
<evidence type="ECO:0000256" key="8">
    <source>
        <dbReference type="ARBA" id="ARBA00023224"/>
    </source>
</evidence>
<reference evidence="14" key="1">
    <citation type="submission" date="2022-11" db="UniProtKB">
        <authorList>
            <consortium name="WormBaseParasite"/>
        </authorList>
    </citation>
    <scope>IDENTIFICATION</scope>
</reference>
<feature type="compositionally biased region" description="Basic and acidic residues" evidence="10">
    <location>
        <begin position="459"/>
        <end position="470"/>
    </location>
</feature>
<sequence length="599" mass="68440">MAGDYANFSTDYDNVTEMRRFNDNKCFDYKNTLQTFSNIFYKHPGFIRPLVIVLYTIVACFGAAGNTLVIAAIVRNPQMRILRNFFIVNLALSDLTLCTFTVPMTAFLTVNRFWIFGEVTCKLTSFGTAVNLFVSSMSITAIGFDRYWAILFPTKLYQQRMVIGICFASIWILSLTLSSPQYFRTRVRSREYCGVHLEACEEDWANYPSLQRTFTIGCMIFQYILPLTMLTFLYGRIMMRLQERMIFNRPSTFDDGKRVRTVESRHRRTNSLLICIVLIFAIGWLPFNLFNIINAFTDKYVVVAFAFSHIIGIISACANPILYGVYNENFRNEFIEILTILKVYPVYTWTKKFLILRFKGRIALEAYLQRQAQRRARKRKARSSTTACSRYSSNGVHDSTDNLSRHYYSSKPNTPLTPALLPRNSHYQRPLLAASSPTNLSSHSYVQMRRDSTIATTDRLSESTDSKFSERNNSARPSQAPCPRRPLTLFNNADEEAGFLRWLGGVSAKEGRRQSQAFRKSLSDGGYPLTTQPHRNLDEGVGNCTTQGVEESTPLFGENCAGTKVSMNNKTLNYNANHTQDHDEKKIVVPTISVEEVCL</sequence>
<feature type="compositionally biased region" description="Polar residues" evidence="10">
    <location>
        <begin position="435"/>
        <end position="445"/>
    </location>
</feature>
<proteinExistence type="inferred from homology"/>